<dbReference type="OrthoDB" id="341587at2759"/>
<accession>B0VZP9</accession>
<dbReference type="STRING" id="7176.B0VZP9"/>
<dbReference type="eggNOG" id="ENOG502SFYH">
    <property type="taxonomic scope" value="Eukaryota"/>
</dbReference>
<evidence type="ECO:0000313" key="2">
    <source>
        <dbReference type="EnsemblMetazoa" id="CPIJ000168-PA"/>
    </source>
</evidence>
<dbReference type="EMBL" id="DS231815">
    <property type="protein sequence ID" value="EDS35141.1"/>
    <property type="molecule type" value="Genomic_DNA"/>
</dbReference>
<dbReference type="GO" id="GO:0005813">
    <property type="term" value="C:centrosome"/>
    <property type="evidence" value="ECO:0007669"/>
    <property type="project" value="TreeGrafter"/>
</dbReference>
<sequence>MSQVDLLEEVHHLRFTVADRSLRNAWEAYRVSPRTRQLASEANRATYAEALWLAETESCSRTFFPASLATLAVECLVGAFSGGPVPDGLSCEQKEYFGHLLDVELPVLQLLQVENETFWKRVVKAKTKTLVHFLMLEKEEDIYWRPRGIELKVAEAIERERPAYWFEGDLEDIIISSAPIVKNLVISQLLPLQKVEPAEGYEEYKLYDVPAELCSHGSLKILRHLENLTSLSLIFGLDEILKGYERRFFQFSLEDVENFVEALDKMIQLKHFKMARSHLTTDKFKILLNHLAQLKLESLEFPYCYLGEGSGILLGKFISKCPATLKVVNLAGNFLNAKEIEDFGYGINVFQGVLQRLDISHNPIGEAGVLMLGGAVKNTEQLRELNVTACELGEEGAFRVVQLLGFHRPLRVLQMNCTPLGRAGGKKLIDVLKANWHVEMVDCKFCQLKESHVRRIQSILRRNEKRQVVKYSSSAALVCGTGAKWWPPASQQSQHGGNLRLAEA</sequence>
<dbReference type="PANTHER" id="PTHR24110">
    <property type="entry name" value="CENTROSOMAL PROTEIN OF 78 KDA"/>
    <property type="match status" value="1"/>
</dbReference>
<dbReference type="AlphaFoldDB" id="B0VZP9"/>
<dbReference type="Gene3D" id="3.80.10.10">
    <property type="entry name" value="Ribonuclease Inhibitor"/>
    <property type="match status" value="1"/>
</dbReference>
<dbReference type="HOGENOM" id="CLU_522983_0_0_1"/>
<dbReference type="InterPro" id="IPR001611">
    <property type="entry name" value="Leu-rich_rpt"/>
</dbReference>
<gene>
    <name evidence="2" type="primary">6031085</name>
    <name evidence="1" type="ORF">CpipJ_CPIJ000168</name>
</gene>
<protein>
    <submittedName>
        <fullName evidence="1 2">Uncharacterized protein</fullName>
    </submittedName>
</protein>
<dbReference type="InParanoid" id="B0VZP9"/>
<dbReference type="SUPFAM" id="SSF52047">
    <property type="entry name" value="RNI-like"/>
    <property type="match status" value="1"/>
</dbReference>
<dbReference type="GO" id="GO:0044782">
    <property type="term" value="P:cilium organization"/>
    <property type="evidence" value="ECO:0007669"/>
    <property type="project" value="TreeGrafter"/>
</dbReference>
<dbReference type="SMART" id="SM00368">
    <property type="entry name" value="LRR_RI"/>
    <property type="match status" value="3"/>
</dbReference>
<dbReference type="VEuPathDB" id="VectorBase:CPIJ000168"/>
<keyword evidence="3" id="KW-1185">Reference proteome</keyword>
<proteinExistence type="predicted"/>
<dbReference type="Proteomes" id="UP000002320">
    <property type="component" value="Unassembled WGS sequence"/>
</dbReference>
<evidence type="ECO:0000313" key="1">
    <source>
        <dbReference type="EMBL" id="EDS35141.1"/>
    </source>
</evidence>
<reference evidence="1" key="1">
    <citation type="submission" date="2007-03" db="EMBL/GenBank/DDBJ databases">
        <title>Annotation of Culex pipiens quinquefasciatus.</title>
        <authorList>
            <consortium name="The Broad Institute Genome Sequencing Platform"/>
            <person name="Atkinson P.W."/>
            <person name="Hemingway J."/>
            <person name="Christensen B.M."/>
            <person name="Higgs S."/>
            <person name="Kodira C."/>
            <person name="Hannick L."/>
            <person name="Megy K."/>
            <person name="O'Leary S."/>
            <person name="Pearson M."/>
            <person name="Haas B.J."/>
            <person name="Mauceli E."/>
            <person name="Wortman J.R."/>
            <person name="Lee N.H."/>
            <person name="Guigo R."/>
            <person name="Stanke M."/>
            <person name="Alvarado L."/>
            <person name="Amedeo P."/>
            <person name="Antoine C.H."/>
            <person name="Arensburger P."/>
            <person name="Bidwell S.L."/>
            <person name="Crawford M."/>
            <person name="Camaro F."/>
            <person name="Devon K."/>
            <person name="Engels R."/>
            <person name="Hammond M."/>
            <person name="Howarth C."/>
            <person name="Koehrsen M."/>
            <person name="Lawson D."/>
            <person name="Montgomery P."/>
            <person name="Nene V."/>
            <person name="Nusbaum C."/>
            <person name="Puiu D."/>
            <person name="Romero-Severson J."/>
            <person name="Severson D.W."/>
            <person name="Shumway M."/>
            <person name="Sisk P."/>
            <person name="Stolte C."/>
            <person name="Zeng Q."/>
            <person name="Eisenstadt E."/>
            <person name="Fraser-Liggett C."/>
            <person name="Strausberg R."/>
            <person name="Galagan J."/>
            <person name="Birren B."/>
            <person name="Collins F.H."/>
        </authorList>
    </citation>
    <scope>NUCLEOTIDE SEQUENCE [LARGE SCALE GENOMIC DNA]</scope>
    <source>
        <strain evidence="1">JHB</strain>
    </source>
</reference>
<dbReference type="KEGG" id="cqu:CpipJ_CPIJ000168"/>
<dbReference type="InterPro" id="IPR032675">
    <property type="entry name" value="LRR_dom_sf"/>
</dbReference>
<dbReference type="Pfam" id="PF13516">
    <property type="entry name" value="LRR_6"/>
    <property type="match status" value="1"/>
</dbReference>
<dbReference type="PANTHER" id="PTHR24110:SF3">
    <property type="entry name" value="CENTROSOMAL PROTEIN OF 78 KDA"/>
    <property type="match status" value="1"/>
</dbReference>
<dbReference type="GO" id="GO:0036064">
    <property type="term" value="C:ciliary basal body"/>
    <property type="evidence" value="ECO:0007669"/>
    <property type="project" value="TreeGrafter"/>
</dbReference>
<dbReference type="OMA" id="WRRVVWC"/>
<evidence type="ECO:0000313" key="3">
    <source>
        <dbReference type="Proteomes" id="UP000002320"/>
    </source>
</evidence>
<name>B0VZP9_CULQU</name>
<organism>
    <name type="scientific">Culex quinquefasciatus</name>
    <name type="common">Southern house mosquito</name>
    <name type="synonym">Culex pungens</name>
    <dbReference type="NCBI Taxonomy" id="7176"/>
    <lineage>
        <taxon>Eukaryota</taxon>
        <taxon>Metazoa</taxon>
        <taxon>Ecdysozoa</taxon>
        <taxon>Arthropoda</taxon>
        <taxon>Hexapoda</taxon>
        <taxon>Insecta</taxon>
        <taxon>Pterygota</taxon>
        <taxon>Neoptera</taxon>
        <taxon>Endopterygota</taxon>
        <taxon>Diptera</taxon>
        <taxon>Nematocera</taxon>
        <taxon>Culicoidea</taxon>
        <taxon>Culicidae</taxon>
        <taxon>Culicinae</taxon>
        <taxon>Culicini</taxon>
        <taxon>Culex</taxon>
        <taxon>Culex</taxon>
    </lineage>
</organism>
<dbReference type="VEuPathDB" id="VectorBase:CQUJHB006867"/>
<reference evidence="2" key="2">
    <citation type="submission" date="2021-02" db="UniProtKB">
        <authorList>
            <consortium name="EnsemblMetazoa"/>
        </authorList>
    </citation>
    <scope>IDENTIFICATION</scope>
    <source>
        <strain evidence="2">JHB</strain>
    </source>
</reference>
<dbReference type="EnsemblMetazoa" id="CPIJ000168-RA">
    <property type="protein sequence ID" value="CPIJ000168-PA"/>
    <property type="gene ID" value="CPIJ000168"/>
</dbReference>